<evidence type="ECO:0000256" key="1">
    <source>
        <dbReference type="SAM" id="SignalP"/>
    </source>
</evidence>
<accession>A0A3M7QLH6</accession>
<dbReference type="InterPro" id="IPR017850">
    <property type="entry name" value="Alkaline_phosphatase_core_sf"/>
</dbReference>
<organism evidence="2 3">
    <name type="scientific">Brachionus plicatilis</name>
    <name type="common">Marine rotifer</name>
    <name type="synonym">Brachionus muelleri</name>
    <dbReference type="NCBI Taxonomy" id="10195"/>
    <lineage>
        <taxon>Eukaryota</taxon>
        <taxon>Metazoa</taxon>
        <taxon>Spiralia</taxon>
        <taxon>Gnathifera</taxon>
        <taxon>Rotifera</taxon>
        <taxon>Eurotatoria</taxon>
        <taxon>Monogononta</taxon>
        <taxon>Pseudotrocha</taxon>
        <taxon>Ploima</taxon>
        <taxon>Brachionidae</taxon>
        <taxon>Brachionus</taxon>
    </lineage>
</organism>
<dbReference type="EMBL" id="REGN01005721">
    <property type="protein sequence ID" value="RNA12306.1"/>
    <property type="molecule type" value="Genomic_DNA"/>
</dbReference>
<gene>
    <name evidence="2" type="ORF">BpHYR1_005009</name>
</gene>
<dbReference type="OrthoDB" id="415411at2759"/>
<feature type="signal peptide" evidence="1">
    <location>
        <begin position="1"/>
        <end position="20"/>
    </location>
</feature>
<reference evidence="2 3" key="1">
    <citation type="journal article" date="2018" name="Sci. Rep.">
        <title>Genomic signatures of local adaptation to the degree of environmental predictability in rotifers.</title>
        <authorList>
            <person name="Franch-Gras L."/>
            <person name="Hahn C."/>
            <person name="Garcia-Roger E.M."/>
            <person name="Carmona M.J."/>
            <person name="Serra M."/>
            <person name="Gomez A."/>
        </authorList>
    </citation>
    <scope>NUCLEOTIDE SEQUENCE [LARGE SCALE GENOMIC DNA]</scope>
    <source>
        <strain evidence="2">HYR1</strain>
    </source>
</reference>
<dbReference type="PANTHER" id="PTHR10151:SF120">
    <property type="entry name" value="BIS(5'-ADENOSYL)-TRIPHOSPHATASE"/>
    <property type="match status" value="1"/>
</dbReference>
<protein>
    <submittedName>
        <fullName evidence="2">Ectonucleotide pyrophosphatase phosphodiesterase family member 5-like</fullName>
    </submittedName>
</protein>
<name>A0A3M7QLH6_BRAPC</name>
<dbReference type="GO" id="GO:0016787">
    <property type="term" value="F:hydrolase activity"/>
    <property type="evidence" value="ECO:0007669"/>
    <property type="project" value="UniProtKB-ARBA"/>
</dbReference>
<dbReference type="CDD" id="cd16018">
    <property type="entry name" value="Enpp"/>
    <property type="match status" value="1"/>
</dbReference>
<proteinExistence type="predicted"/>
<keyword evidence="3" id="KW-1185">Reference proteome</keyword>
<dbReference type="SUPFAM" id="SSF53649">
    <property type="entry name" value="Alkaline phosphatase-like"/>
    <property type="match status" value="1"/>
</dbReference>
<feature type="chain" id="PRO_5018270427" evidence="1">
    <location>
        <begin position="21"/>
        <end position="211"/>
    </location>
</feature>
<sequence>MNFYIIYLILLICFTSCVFNAPTDSSKRTPILLISLDGLRASSFDRFLVENPHSFLKKQFVNVGIKSKYMKPSFTTLTFPNHYSIVTGLYIESHGIIGNSLYDPDKNEKVNFLGGNNSLETKWWNSAEPIWLTAKNQGLKTASFFWPGSQVWSRHPDFFLTYTESYSFKQRCEEVVNWFTKFEMDFVTLYFNEPDYTGHSYGADSQEYRDA</sequence>
<dbReference type="STRING" id="10195.A0A3M7QLH6"/>
<dbReference type="InterPro" id="IPR002591">
    <property type="entry name" value="Phosphodiest/P_Trfase"/>
</dbReference>
<dbReference type="PANTHER" id="PTHR10151">
    <property type="entry name" value="ECTONUCLEOTIDE PYROPHOSPHATASE/PHOSPHODIESTERASE"/>
    <property type="match status" value="1"/>
</dbReference>
<evidence type="ECO:0000313" key="2">
    <source>
        <dbReference type="EMBL" id="RNA12306.1"/>
    </source>
</evidence>
<feature type="non-terminal residue" evidence="2">
    <location>
        <position position="211"/>
    </location>
</feature>
<dbReference type="Pfam" id="PF01663">
    <property type="entry name" value="Phosphodiest"/>
    <property type="match status" value="1"/>
</dbReference>
<evidence type="ECO:0000313" key="3">
    <source>
        <dbReference type="Proteomes" id="UP000276133"/>
    </source>
</evidence>
<dbReference type="AlphaFoldDB" id="A0A3M7QLH6"/>
<dbReference type="Gene3D" id="3.40.720.10">
    <property type="entry name" value="Alkaline Phosphatase, subunit A"/>
    <property type="match status" value="1"/>
</dbReference>
<dbReference type="Proteomes" id="UP000276133">
    <property type="component" value="Unassembled WGS sequence"/>
</dbReference>
<keyword evidence="1" id="KW-0732">Signal</keyword>
<comment type="caution">
    <text evidence="2">The sequence shown here is derived from an EMBL/GenBank/DDBJ whole genome shotgun (WGS) entry which is preliminary data.</text>
</comment>